<dbReference type="InterPro" id="IPR020618">
    <property type="entry name" value="Adenyl_kinase_AK6"/>
</dbReference>
<feature type="binding site" evidence="7">
    <location>
        <position position="18"/>
    </location>
    <ligand>
        <name>ATP</name>
        <dbReference type="ChEBI" id="CHEBI:30616"/>
    </ligand>
</feature>
<dbReference type="Pfam" id="PF13238">
    <property type="entry name" value="AAA_18"/>
    <property type="match status" value="1"/>
</dbReference>
<accession>C6A336</accession>
<protein>
    <recommendedName>
        <fullName evidence="7">Putative adenylate kinase</fullName>
        <shortName evidence="7">AK</shortName>
        <ecNumber evidence="7">2.7.4.3</ecNumber>
    </recommendedName>
    <alternativeName>
        <fullName evidence="7">ATP-AMP transphosphorylase</fullName>
    </alternativeName>
</protein>
<comment type="catalytic activity">
    <reaction evidence="7">
        <text>AMP + ATP = 2 ADP</text>
        <dbReference type="Rhea" id="RHEA:12973"/>
        <dbReference type="ChEBI" id="CHEBI:30616"/>
        <dbReference type="ChEBI" id="CHEBI:456215"/>
        <dbReference type="ChEBI" id="CHEBI:456216"/>
        <dbReference type="EC" id="2.7.4.3"/>
    </reaction>
</comment>
<evidence type="ECO:0000256" key="6">
    <source>
        <dbReference type="ARBA" id="ARBA00022840"/>
    </source>
</evidence>
<dbReference type="HOGENOM" id="CLU_079096_0_1_2"/>
<gene>
    <name evidence="8" type="ordered locus">TSIB_0973</name>
</gene>
<evidence type="ECO:0000256" key="2">
    <source>
        <dbReference type="ARBA" id="ARBA00022552"/>
    </source>
</evidence>
<feature type="region of interest" description="LID" evidence="7">
    <location>
        <begin position="105"/>
        <end position="115"/>
    </location>
</feature>
<dbReference type="HAMAP" id="MF_00039">
    <property type="entry name" value="Adenylate_kinase_AK6"/>
    <property type="match status" value="1"/>
</dbReference>
<evidence type="ECO:0000256" key="7">
    <source>
        <dbReference type="HAMAP-Rule" id="MF_00039"/>
    </source>
</evidence>
<dbReference type="Proteomes" id="UP000009079">
    <property type="component" value="Chromosome"/>
</dbReference>
<dbReference type="PANTHER" id="PTHR12595">
    <property type="entry name" value="POS9-ACTIVATING FACTOR FAP7-RELATED"/>
    <property type="match status" value="1"/>
</dbReference>
<feature type="binding site" evidence="7">
    <location>
        <position position="144"/>
    </location>
    <ligand>
        <name>ATP</name>
        <dbReference type="ChEBI" id="CHEBI:30616"/>
    </ligand>
</feature>
<keyword evidence="5 7" id="KW-0418">Kinase</keyword>
<feature type="binding site" evidence="7">
    <location>
        <position position="106"/>
    </location>
    <ligand>
        <name>ATP</name>
        <dbReference type="ChEBI" id="CHEBI:30616"/>
    </ligand>
</feature>
<evidence type="ECO:0000256" key="4">
    <source>
        <dbReference type="ARBA" id="ARBA00022741"/>
    </source>
</evidence>
<feature type="region of interest" description="NMP" evidence="7">
    <location>
        <begin position="36"/>
        <end position="56"/>
    </location>
</feature>
<dbReference type="EMBL" id="CP001463">
    <property type="protein sequence ID" value="ACS90031.1"/>
    <property type="molecule type" value="Genomic_DNA"/>
</dbReference>
<dbReference type="InterPro" id="IPR027417">
    <property type="entry name" value="P-loop_NTPase"/>
</dbReference>
<dbReference type="eggNOG" id="arCOG01038">
    <property type="taxonomic scope" value="Archaea"/>
</dbReference>
<dbReference type="GO" id="GO:0016887">
    <property type="term" value="F:ATP hydrolysis activity"/>
    <property type="evidence" value="ECO:0007669"/>
    <property type="project" value="InterPro"/>
</dbReference>
<keyword evidence="4 7" id="KW-0547">Nucleotide-binding</keyword>
<feature type="binding site" evidence="7">
    <location>
        <position position="20"/>
    </location>
    <ligand>
        <name>ATP</name>
        <dbReference type="ChEBI" id="CHEBI:30616"/>
    </ligand>
</feature>
<dbReference type="NCBIfam" id="NF003012">
    <property type="entry name" value="PRK03839.1"/>
    <property type="match status" value="1"/>
</dbReference>
<dbReference type="KEGG" id="tsi:TSIB_0973"/>
<comment type="subunit">
    <text evidence="7">Interacts with uS11. Not a structural component of 40S pre-ribosomes, but transiently interacts with them by binding to uS11.</text>
</comment>
<keyword evidence="2 7" id="KW-0698">rRNA processing</keyword>
<organism evidence="8 9">
    <name type="scientific">Thermococcus sibiricus (strain DSM 12597 / MM 739)</name>
    <dbReference type="NCBI Taxonomy" id="604354"/>
    <lineage>
        <taxon>Archaea</taxon>
        <taxon>Methanobacteriati</taxon>
        <taxon>Methanobacteriota</taxon>
        <taxon>Thermococci</taxon>
        <taxon>Thermococcales</taxon>
        <taxon>Thermococcaceae</taxon>
        <taxon>Thermococcus</taxon>
    </lineage>
</organism>
<dbReference type="SUPFAM" id="SSF52540">
    <property type="entry name" value="P-loop containing nucleoside triphosphate hydrolases"/>
    <property type="match status" value="1"/>
</dbReference>
<evidence type="ECO:0000256" key="3">
    <source>
        <dbReference type="ARBA" id="ARBA00022679"/>
    </source>
</evidence>
<keyword evidence="9" id="KW-1185">Reference proteome</keyword>
<keyword evidence="6 7" id="KW-0067">ATP-binding</keyword>
<comment type="catalytic activity">
    <reaction evidence="7">
        <text>ATP + H2O = ADP + phosphate + H(+)</text>
        <dbReference type="Rhea" id="RHEA:13065"/>
        <dbReference type="ChEBI" id="CHEBI:15377"/>
        <dbReference type="ChEBI" id="CHEBI:15378"/>
        <dbReference type="ChEBI" id="CHEBI:30616"/>
        <dbReference type="ChEBI" id="CHEBI:43474"/>
        <dbReference type="ChEBI" id="CHEBI:456216"/>
    </reaction>
</comment>
<dbReference type="EC" id="2.7.4.3" evidence="7"/>
<dbReference type="PANTHER" id="PTHR12595:SF0">
    <property type="entry name" value="ADENYLATE KINASE ISOENZYME 6"/>
    <property type="match status" value="1"/>
</dbReference>
<proteinExistence type="inferred from homology"/>
<evidence type="ECO:0000313" key="9">
    <source>
        <dbReference type="Proteomes" id="UP000009079"/>
    </source>
</evidence>
<sequence length="190" mass="21503">MVGGEKMLIAVSGTPGVGKTTVAKLLAEKMGYDYVDLREFALKHRIGEIRGDELEIEFDKLAYYVKEKLKNRNTVLDGHLSHLMPVDQIIILRAHPKLIGERLKERGYTKEKISENVEAELVDVCLLEALDENEAIIEVDTTNKTPEEVVNEILSLLERGIKRKIGIVDWGKVYDDIIPYLNLGGDDEWV</sequence>
<feature type="binding site" evidence="7">
    <location>
        <position position="19"/>
    </location>
    <ligand>
        <name>ATP</name>
        <dbReference type="ChEBI" id="CHEBI:30616"/>
    </ligand>
</feature>
<dbReference type="GO" id="GO:0005524">
    <property type="term" value="F:ATP binding"/>
    <property type="evidence" value="ECO:0007669"/>
    <property type="project" value="UniProtKB-UniRule"/>
</dbReference>
<evidence type="ECO:0000256" key="5">
    <source>
        <dbReference type="ARBA" id="ARBA00022777"/>
    </source>
</evidence>
<dbReference type="GO" id="GO:0006364">
    <property type="term" value="P:rRNA processing"/>
    <property type="evidence" value="ECO:0007669"/>
    <property type="project" value="UniProtKB-KW"/>
</dbReference>
<reference evidence="8 9" key="1">
    <citation type="journal article" date="2009" name="Appl. Environ. Microbiol.">
        <title>Metabolic versatility and indigenous origin of the archaeon Thermococcus sibiricus, isolated from a siberian oil reservoir, as revealed by genome analysis.</title>
        <authorList>
            <person name="Mardanov A.V."/>
            <person name="Ravin N.V."/>
            <person name="Svetlitchnyi V.A."/>
            <person name="Beletsky A.V."/>
            <person name="Miroshnichenko M.L."/>
            <person name="Bonch-Osmolovskaya E.A."/>
            <person name="Skryabin K.G."/>
        </authorList>
    </citation>
    <scope>NUCLEOTIDE SEQUENCE [LARGE SCALE GENOMIC DNA]</scope>
    <source>
        <strain evidence="9">DSM 12597 / MM 739</strain>
    </source>
</reference>
<comment type="function">
    <text evidence="7">Broad-specificity nucleoside monophosphate (NMP) kinase that catalyzes the reversible transfer of the terminal phosphate group between nucleoside triphosphates and monophosphates. Has also ATPase activity. Involved in the late maturation steps of the 30S ribosomal particles, specifically 16S rRNA maturation. While NMP activity is not required for ribosome maturation, ATPase activity is. Associates transiently with small ribosomal subunit protein uS11. ATP hydrolysis breaks the interaction with uS11. May temporarily remove uS11 from the ribosome to enable a conformational change of the ribosomal RNA that is needed for the final maturation step of the small ribosomal subunit.</text>
</comment>
<dbReference type="AlphaFoldDB" id="C6A336"/>
<dbReference type="GO" id="GO:0004017">
    <property type="term" value="F:AMP kinase activity"/>
    <property type="evidence" value="ECO:0007669"/>
    <property type="project" value="UniProtKB-UniRule"/>
</dbReference>
<dbReference type="STRING" id="604354.TSIB_0973"/>
<name>C6A336_THESM</name>
<feature type="binding site" evidence="7">
    <location>
        <position position="16"/>
    </location>
    <ligand>
        <name>ATP</name>
        <dbReference type="ChEBI" id="CHEBI:30616"/>
    </ligand>
</feature>
<comment type="similarity">
    <text evidence="7">Belongs to the adenylate kinase family. AK6 subfamily.</text>
</comment>
<dbReference type="GO" id="GO:0042274">
    <property type="term" value="P:ribosomal small subunit biogenesis"/>
    <property type="evidence" value="ECO:0007669"/>
    <property type="project" value="UniProtKB-UniRule"/>
</dbReference>
<dbReference type="Gene3D" id="3.40.50.300">
    <property type="entry name" value="P-loop containing nucleotide triphosphate hydrolases"/>
    <property type="match status" value="1"/>
</dbReference>
<feature type="binding site" evidence="7">
    <location>
        <position position="21"/>
    </location>
    <ligand>
        <name>ATP</name>
        <dbReference type="ChEBI" id="CHEBI:30616"/>
    </ligand>
</feature>
<evidence type="ECO:0000313" key="8">
    <source>
        <dbReference type="EMBL" id="ACS90031.1"/>
    </source>
</evidence>
<evidence type="ECO:0000256" key="1">
    <source>
        <dbReference type="ARBA" id="ARBA00022517"/>
    </source>
</evidence>
<keyword evidence="3 7" id="KW-0808">Transferase</keyword>
<keyword evidence="1 7" id="KW-0690">Ribosome biogenesis</keyword>